<dbReference type="KEGG" id="bnm:BALAC2494_02060"/>
<evidence type="ECO:0000256" key="1">
    <source>
        <dbReference type="SAM" id="Phobius"/>
    </source>
</evidence>
<keyword evidence="1" id="KW-0472">Membrane</keyword>
<evidence type="ECO:0000313" key="3">
    <source>
        <dbReference type="Proteomes" id="UP000008394"/>
    </source>
</evidence>
<accession>A0A806FH80</accession>
<evidence type="ECO:0000313" key="2">
    <source>
        <dbReference type="EMBL" id="AEK30767.1"/>
    </source>
</evidence>
<keyword evidence="1" id="KW-1133">Transmembrane helix</keyword>
<keyword evidence="1" id="KW-0812">Transmembrane</keyword>
<feature type="transmembrane region" description="Helical" evidence="1">
    <location>
        <begin position="20"/>
        <end position="41"/>
    </location>
</feature>
<sequence>MAGPGQNAPTTLIVCYRLLGWQQFLFLLRVVFFLLRVVLFWRTRHYDPPYFNDCRWRLREESLPVAGGALPVAKKVLPVAVAGPRPCRIRCLCHPHGCWCRWSDIDSHAGRDYWTPVTDLSHQLPSPATPTGFHG</sequence>
<dbReference type="EMBL" id="CP002915">
    <property type="protein sequence ID" value="AEK30767.1"/>
    <property type="molecule type" value="Genomic_DNA"/>
</dbReference>
<reference evidence="2 3" key="1">
    <citation type="journal article" date="2011" name="J. Bacteriol.">
        <title>Genome Sequence of the Probiotic Strain Bifidobacterium animalis subsp. lactis CNCM I-2494.</title>
        <authorList>
            <person name="Chervaux C."/>
            <person name="Grimaldi C."/>
            <person name="Bolotin A."/>
            <person name="Quinquis B."/>
            <person name="Legrain-Raspaud S."/>
            <person name="van Hylckama Vlieg J.E."/>
            <person name="Denariaz G."/>
            <person name="Smokvina T."/>
        </authorList>
    </citation>
    <scope>NUCLEOTIDE SEQUENCE [LARGE SCALE GENOMIC DNA]</scope>
    <source>
        <strain evidence="2 3">CNCM I-2494</strain>
    </source>
</reference>
<name>A0A806FH80_BIFAN</name>
<protein>
    <submittedName>
        <fullName evidence="2">Uncharacterized protein</fullName>
    </submittedName>
</protein>
<proteinExistence type="predicted"/>
<dbReference type="AlphaFoldDB" id="A0A806FH80"/>
<gene>
    <name evidence="2" type="ORF">BALAC2494_02060</name>
</gene>
<organism evidence="2 3">
    <name type="scientific">Bifidobacterium animalis subsp. lactis CNCM I-2494</name>
    <dbReference type="NCBI Taxonomy" id="1042403"/>
    <lineage>
        <taxon>Bacteria</taxon>
        <taxon>Bacillati</taxon>
        <taxon>Actinomycetota</taxon>
        <taxon>Actinomycetes</taxon>
        <taxon>Bifidobacteriales</taxon>
        <taxon>Bifidobacteriaceae</taxon>
        <taxon>Bifidobacterium</taxon>
    </lineage>
</organism>
<dbReference type="Proteomes" id="UP000008394">
    <property type="component" value="Chromosome"/>
</dbReference>